<sequence length="176" mass="20411">MPKISQVVKQDHDRLKDAYHHLWAVNPEDRDANKFIWELDRYLIVEDMLVTPALEDHLGKTGKERSRRLSDDYESMNAKLRHMQSFEPTEASFDSALRAVWVDLEPHIREEASGDLDHLEEHMSESDSEALGKKYEDIKALLQQPYGVDGTPDERTLKALLEMPRQELMVKVGVTR</sequence>
<reference evidence="2" key="2">
    <citation type="submission" date="2023-06" db="EMBL/GenBank/DDBJ databases">
        <authorList>
            <consortium name="Lawrence Berkeley National Laboratory"/>
            <person name="Haridas S."/>
            <person name="Hensen N."/>
            <person name="Bonometti L."/>
            <person name="Westerberg I."/>
            <person name="Brannstrom I.O."/>
            <person name="Guillou S."/>
            <person name="Cros-Aarteil S."/>
            <person name="Calhoun S."/>
            <person name="Kuo A."/>
            <person name="Mondo S."/>
            <person name="Pangilinan J."/>
            <person name="Riley R."/>
            <person name="Labutti K."/>
            <person name="Andreopoulos B."/>
            <person name="Lipzen A."/>
            <person name="Chen C."/>
            <person name="Yanf M."/>
            <person name="Daum C."/>
            <person name="Ng V."/>
            <person name="Clum A."/>
            <person name="Steindorff A."/>
            <person name="Ohm R."/>
            <person name="Martin F."/>
            <person name="Silar P."/>
            <person name="Natvig D."/>
            <person name="Lalanne C."/>
            <person name="Gautier V."/>
            <person name="Ament-Velasquez S.L."/>
            <person name="Kruys A."/>
            <person name="Hutchinson M.I."/>
            <person name="Powell A.J."/>
            <person name="Barry K."/>
            <person name="Miller A.N."/>
            <person name="Grigoriev I.V."/>
            <person name="Debuchy R."/>
            <person name="Gladieux P."/>
            <person name="Thoren M.H."/>
            <person name="Johannesson H."/>
        </authorList>
    </citation>
    <scope>NUCLEOTIDE SEQUENCE</scope>
    <source>
        <strain evidence="2">CBS 118394</strain>
    </source>
</reference>
<dbReference type="PANTHER" id="PTHR35585:SF1">
    <property type="entry name" value="HHE DOMAIN PROTEIN (AFU_ORTHOLOGUE AFUA_4G00730)"/>
    <property type="match status" value="1"/>
</dbReference>
<feature type="domain" description="Hemerythrin-like" evidence="1">
    <location>
        <begin position="5"/>
        <end position="113"/>
    </location>
</feature>
<evidence type="ECO:0000313" key="3">
    <source>
        <dbReference type="Proteomes" id="UP001283341"/>
    </source>
</evidence>
<comment type="caution">
    <text evidence="2">The sequence shown here is derived from an EMBL/GenBank/DDBJ whole genome shotgun (WGS) entry which is preliminary data.</text>
</comment>
<name>A0AAE0HTJ7_9PEZI</name>
<accession>A0AAE0HTJ7</accession>
<gene>
    <name evidence="2" type="ORF">B0H66DRAFT_377765</name>
</gene>
<protein>
    <recommendedName>
        <fullName evidence="1">Hemerythrin-like domain-containing protein</fullName>
    </recommendedName>
</protein>
<dbReference type="Proteomes" id="UP001283341">
    <property type="component" value="Unassembled WGS sequence"/>
</dbReference>
<dbReference type="PANTHER" id="PTHR35585">
    <property type="entry name" value="HHE DOMAIN PROTEIN (AFU_ORTHOLOGUE AFUA_4G00730)"/>
    <property type="match status" value="1"/>
</dbReference>
<proteinExistence type="predicted"/>
<dbReference type="Pfam" id="PF01814">
    <property type="entry name" value="Hemerythrin"/>
    <property type="match status" value="1"/>
</dbReference>
<evidence type="ECO:0000313" key="2">
    <source>
        <dbReference type="EMBL" id="KAK3312624.1"/>
    </source>
</evidence>
<reference evidence="2" key="1">
    <citation type="journal article" date="2023" name="Mol. Phylogenet. Evol.">
        <title>Genome-scale phylogeny and comparative genomics of the fungal order Sordariales.</title>
        <authorList>
            <person name="Hensen N."/>
            <person name="Bonometti L."/>
            <person name="Westerberg I."/>
            <person name="Brannstrom I.O."/>
            <person name="Guillou S."/>
            <person name="Cros-Aarteil S."/>
            <person name="Calhoun S."/>
            <person name="Haridas S."/>
            <person name="Kuo A."/>
            <person name="Mondo S."/>
            <person name="Pangilinan J."/>
            <person name="Riley R."/>
            <person name="LaButti K."/>
            <person name="Andreopoulos B."/>
            <person name="Lipzen A."/>
            <person name="Chen C."/>
            <person name="Yan M."/>
            <person name="Daum C."/>
            <person name="Ng V."/>
            <person name="Clum A."/>
            <person name="Steindorff A."/>
            <person name="Ohm R.A."/>
            <person name="Martin F."/>
            <person name="Silar P."/>
            <person name="Natvig D.O."/>
            <person name="Lalanne C."/>
            <person name="Gautier V."/>
            <person name="Ament-Velasquez S.L."/>
            <person name="Kruys A."/>
            <person name="Hutchinson M.I."/>
            <person name="Powell A.J."/>
            <person name="Barry K."/>
            <person name="Miller A.N."/>
            <person name="Grigoriev I.V."/>
            <person name="Debuchy R."/>
            <person name="Gladieux P."/>
            <person name="Hiltunen Thoren M."/>
            <person name="Johannesson H."/>
        </authorList>
    </citation>
    <scope>NUCLEOTIDE SEQUENCE</scope>
    <source>
        <strain evidence="2">CBS 118394</strain>
    </source>
</reference>
<keyword evidence="3" id="KW-1185">Reference proteome</keyword>
<dbReference type="InterPro" id="IPR012312">
    <property type="entry name" value="Hemerythrin-like"/>
</dbReference>
<dbReference type="AlphaFoldDB" id="A0AAE0HTJ7"/>
<dbReference type="EMBL" id="JAUEDM010000008">
    <property type="protein sequence ID" value="KAK3312624.1"/>
    <property type="molecule type" value="Genomic_DNA"/>
</dbReference>
<organism evidence="2 3">
    <name type="scientific">Apodospora peruviana</name>
    <dbReference type="NCBI Taxonomy" id="516989"/>
    <lineage>
        <taxon>Eukaryota</taxon>
        <taxon>Fungi</taxon>
        <taxon>Dikarya</taxon>
        <taxon>Ascomycota</taxon>
        <taxon>Pezizomycotina</taxon>
        <taxon>Sordariomycetes</taxon>
        <taxon>Sordariomycetidae</taxon>
        <taxon>Sordariales</taxon>
        <taxon>Lasiosphaeriaceae</taxon>
        <taxon>Apodospora</taxon>
    </lineage>
</organism>
<evidence type="ECO:0000259" key="1">
    <source>
        <dbReference type="Pfam" id="PF01814"/>
    </source>
</evidence>